<dbReference type="InterPro" id="IPR038740">
    <property type="entry name" value="BioF2-like_GNAT_dom"/>
</dbReference>
<dbReference type="GO" id="GO:0016740">
    <property type="term" value="F:transferase activity"/>
    <property type="evidence" value="ECO:0007669"/>
    <property type="project" value="UniProtKB-KW"/>
</dbReference>
<dbReference type="EMBL" id="RJVA01000009">
    <property type="protein sequence ID" value="ROR02902.1"/>
    <property type="molecule type" value="Genomic_DNA"/>
</dbReference>
<protein>
    <submittedName>
        <fullName evidence="2">CelD/BcsL family acetyltransferase involved in cellulose biosynthesis</fullName>
    </submittedName>
</protein>
<keyword evidence="3" id="KW-1185">Reference proteome</keyword>
<dbReference type="InterPro" id="IPR016181">
    <property type="entry name" value="Acyl_CoA_acyltransferase"/>
</dbReference>
<organism evidence="2 3">
    <name type="scientific">Desulfosoma caldarium</name>
    <dbReference type="NCBI Taxonomy" id="610254"/>
    <lineage>
        <taxon>Bacteria</taxon>
        <taxon>Pseudomonadati</taxon>
        <taxon>Thermodesulfobacteriota</taxon>
        <taxon>Syntrophobacteria</taxon>
        <taxon>Syntrophobacterales</taxon>
        <taxon>Syntrophobacteraceae</taxon>
        <taxon>Desulfosoma</taxon>
    </lineage>
</organism>
<evidence type="ECO:0000259" key="1">
    <source>
        <dbReference type="Pfam" id="PF13480"/>
    </source>
</evidence>
<keyword evidence="2" id="KW-0808">Transferase</keyword>
<dbReference type="SUPFAM" id="SSF55729">
    <property type="entry name" value="Acyl-CoA N-acyltransferases (Nat)"/>
    <property type="match status" value="1"/>
</dbReference>
<dbReference type="Proteomes" id="UP000276223">
    <property type="component" value="Unassembled WGS sequence"/>
</dbReference>
<reference evidence="2 3" key="1">
    <citation type="submission" date="2018-11" db="EMBL/GenBank/DDBJ databases">
        <title>Genomic Encyclopedia of Type Strains, Phase IV (KMG-IV): sequencing the most valuable type-strain genomes for metagenomic binning, comparative biology and taxonomic classification.</title>
        <authorList>
            <person name="Goeker M."/>
        </authorList>
    </citation>
    <scope>NUCLEOTIDE SEQUENCE [LARGE SCALE GENOMIC DNA]</scope>
    <source>
        <strain evidence="2 3">DSM 22027</strain>
    </source>
</reference>
<feature type="domain" description="BioF2-like acetyltransferase" evidence="1">
    <location>
        <begin position="172"/>
        <end position="314"/>
    </location>
</feature>
<dbReference type="Pfam" id="PF13480">
    <property type="entry name" value="Acetyltransf_6"/>
    <property type="match status" value="1"/>
</dbReference>
<evidence type="ECO:0000313" key="3">
    <source>
        <dbReference type="Proteomes" id="UP000276223"/>
    </source>
</evidence>
<dbReference type="RefSeq" id="WP_170161493.1">
    <property type="nucleotide sequence ID" value="NZ_RJVA01000009.1"/>
</dbReference>
<sequence>MGREGSEVSVKIAEALHPLWSLWHKERYLFARRPLFVTPPWLDAWKRTLGQNESLCLLMAYGAFGADGYLALKLCDTEGLFAGDPEVCDYFDVVIRPGREEAVWRAMLQSAGQAGLKTLNLFPVRPTSTVMTHGVPLGRALGYAVSVESIDVTVEMPLAPSWEGYLQSLNGKQRHEVRRKMRRLEEAGQVDYRVVSTPSELEQALEVFFHLFQSNRDDKARFLTPAIRTYMETLCHTMGREGLLRLSFLHLNGSPAASALCFDDGETVYLYNNGYDAAFAPLSVGLMQTLFTIKDAAERGRTRYEFLRGDETYKFRLGGQEVPLYRVHISLDAA</sequence>
<dbReference type="Gene3D" id="3.40.630.30">
    <property type="match status" value="1"/>
</dbReference>
<proteinExistence type="predicted"/>
<evidence type="ECO:0000313" key="2">
    <source>
        <dbReference type="EMBL" id="ROR02902.1"/>
    </source>
</evidence>
<accession>A0A3N1VRM5</accession>
<gene>
    <name evidence="2" type="ORF">EDC27_0144</name>
</gene>
<dbReference type="AlphaFoldDB" id="A0A3N1VRM5"/>
<comment type="caution">
    <text evidence="2">The sequence shown here is derived from an EMBL/GenBank/DDBJ whole genome shotgun (WGS) entry which is preliminary data.</text>
</comment>
<name>A0A3N1VRM5_9BACT</name>